<keyword evidence="5 7" id="KW-0472">Membrane</keyword>
<evidence type="ECO:0000256" key="2">
    <source>
        <dbReference type="ARBA" id="ARBA00022475"/>
    </source>
</evidence>
<keyword evidence="2" id="KW-1003">Cell membrane</keyword>
<evidence type="ECO:0000259" key="8">
    <source>
        <dbReference type="Pfam" id="PF02687"/>
    </source>
</evidence>
<comment type="similarity">
    <text evidence="6">Belongs to the ABC-4 integral membrane protein family.</text>
</comment>
<name>A0A199NTC4_9MICC</name>
<feature type="domain" description="ABC3 transporter permease C-terminal" evidence="8">
    <location>
        <begin position="70"/>
        <end position="172"/>
    </location>
</feature>
<proteinExistence type="inferred from homology"/>
<dbReference type="GO" id="GO:0022857">
    <property type="term" value="F:transmembrane transporter activity"/>
    <property type="evidence" value="ECO:0007669"/>
    <property type="project" value="TreeGrafter"/>
</dbReference>
<evidence type="ECO:0000256" key="4">
    <source>
        <dbReference type="ARBA" id="ARBA00022989"/>
    </source>
</evidence>
<feature type="transmembrane region" description="Helical" evidence="7">
    <location>
        <begin position="20"/>
        <end position="48"/>
    </location>
</feature>
<sequence length="479" mass="49221">MAKTVRNAVREIAREPRQHLSTLLICAVAAFFGAAMIAGTQLLAHLIAAPEGADGAEGGIALMLGLLGTVFFGIAIFVAAIVVVNTFSIVVAGRTRTIALLRLLGASAPSLRRGIGVEGLIVGGVGAVLGTVLADVAALGAAAWLEHRPDAAPLGFAITPGTAVPGAVVVLMAWWAAWRGARPVLAVSPIEGTRRTVEPALKTLRRGSRALLVLALLGIVLGAGLLGLGVLVGFASSAGVLLGFLGGIVSFTGIALGSAWIMPAFLGLAGLPLRASAAGRLAAGSARRHPLRASRTSMGLVIGITLIMMFATLGQTFQTVMTRWSRELGIAEDQTSSVMRSIDDVLWFLTAMLVFSLVIAAIGVVNNMQASVMQRTRELGMLRTIGLSTAGLWRMILAETAQLTLAAALFAIPLGILYGRCGALSMLASVDGIGFFLPTPPWAMIGLVLLGCAVITGIAAALPARRVTRVSPVAALAAD</sequence>
<feature type="transmembrane region" description="Helical" evidence="7">
    <location>
        <begin position="60"/>
        <end position="93"/>
    </location>
</feature>
<protein>
    <recommendedName>
        <fullName evidence="8">ABC3 transporter permease C-terminal domain-containing protein</fullName>
    </recommendedName>
</protein>
<dbReference type="PANTHER" id="PTHR30572:SF4">
    <property type="entry name" value="ABC TRANSPORTER PERMEASE YTRF"/>
    <property type="match status" value="1"/>
</dbReference>
<feature type="transmembrane region" description="Helical" evidence="7">
    <location>
        <begin position="151"/>
        <end position="175"/>
    </location>
</feature>
<comment type="caution">
    <text evidence="9">The sequence shown here is derived from an EMBL/GenBank/DDBJ whole genome shotgun (WGS) entry which is preliminary data.</text>
</comment>
<keyword evidence="10" id="KW-1185">Reference proteome</keyword>
<dbReference type="RefSeq" id="WP_064725155.1">
    <property type="nucleotide sequence ID" value="NZ_LJBJ02000005.1"/>
</dbReference>
<feature type="transmembrane region" description="Helical" evidence="7">
    <location>
        <begin position="345"/>
        <end position="365"/>
    </location>
</feature>
<evidence type="ECO:0000256" key="7">
    <source>
        <dbReference type="SAM" id="Phobius"/>
    </source>
</evidence>
<reference evidence="9" key="1">
    <citation type="submission" date="2016-06" db="EMBL/GenBank/DDBJ databases">
        <title>Identification of putative biosynthetic pathways for the production of bioactive secondary metabolites by the marine actinomycete Kocuria kristinae RUTW2-3.</title>
        <authorList>
            <person name="Waterworth S.C."/>
            <person name="Walmsley T.A."/>
            <person name="Matongo T."/>
            <person name="Davies-Coleman M.T."/>
            <person name="Dorrington R.A."/>
        </authorList>
    </citation>
    <scope>NUCLEOTIDE SEQUENCE [LARGE SCALE GENOMIC DNA]</scope>
    <source>
        <strain evidence="9">RUTW2-3</strain>
    </source>
</reference>
<evidence type="ECO:0000256" key="5">
    <source>
        <dbReference type="ARBA" id="ARBA00023136"/>
    </source>
</evidence>
<dbReference type="GO" id="GO:0005886">
    <property type="term" value="C:plasma membrane"/>
    <property type="evidence" value="ECO:0007669"/>
    <property type="project" value="UniProtKB-SubCell"/>
</dbReference>
<dbReference type="InterPro" id="IPR003838">
    <property type="entry name" value="ABC3_permease_C"/>
</dbReference>
<evidence type="ECO:0000256" key="6">
    <source>
        <dbReference type="ARBA" id="ARBA00038076"/>
    </source>
</evidence>
<feature type="transmembrane region" description="Helical" evidence="7">
    <location>
        <begin position="120"/>
        <end position="145"/>
    </location>
</feature>
<dbReference type="EMBL" id="LJBJ02000005">
    <property type="protein sequence ID" value="OAX52339.1"/>
    <property type="molecule type" value="Genomic_DNA"/>
</dbReference>
<feature type="transmembrane region" description="Helical" evidence="7">
    <location>
        <begin position="241"/>
        <end position="271"/>
    </location>
</feature>
<evidence type="ECO:0000256" key="1">
    <source>
        <dbReference type="ARBA" id="ARBA00004651"/>
    </source>
</evidence>
<organism evidence="9 10">
    <name type="scientific">Rothia kristinae</name>
    <dbReference type="NCBI Taxonomy" id="37923"/>
    <lineage>
        <taxon>Bacteria</taxon>
        <taxon>Bacillati</taxon>
        <taxon>Actinomycetota</taxon>
        <taxon>Actinomycetes</taxon>
        <taxon>Micrococcales</taxon>
        <taxon>Micrococcaceae</taxon>
        <taxon>Rothia</taxon>
    </lineage>
</organism>
<dbReference type="AlphaFoldDB" id="A0A199NTC4"/>
<feature type="transmembrane region" description="Helical" evidence="7">
    <location>
        <begin position="211"/>
        <end position="235"/>
    </location>
</feature>
<keyword evidence="3 7" id="KW-0812">Transmembrane</keyword>
<keyword evidence="4 7" id="KW-1133">Transmembrane helix</keyword>
<dbReference type="InterPro" id="IPR050250">
    <property type="entry name" value="Macrolide_Exporter_MacB"/>
</dbReference>
<feature type="domain" description="ABC3 transporter permease C-terminal" evidence="8">
    <location>
        <begin position="352"/>
        <end position="472"/>
    </location>
</feature>
<accession>A0A199NTC4</accession>
<feature type="transmembrane region" description="Helical" evidence="7">
    <location>
        <begin position="403"/>
        <end position="430"/>
    </location>
</feature>
<feature type="transmembrane region" description="Helical" evidence="7">
    <location>
        <begin position="297"/>
        <end position="317"/>
    </location>
</feature>
<evidence type="ECO:0000256" key="3">
    <source>
        <dbReference type="ARBA" id="ARBA00022692"/>
    </source>
</evidence>
<evidence type="ECO:0000313" key="9">
    <source>
        <dbReference type="EMBL" id="OAX52339.1"/>
    </source>
</evidence>
<comment type="subcellular location">
    <subcellularLocation>
        <location evidence="1">Cell membrane</location>
        <topology evidence="1">Multi-pass membrane protein</topology>
    </subcellularLocation>
</comment>
<gene>
    <name evidence="9" type="ORF">AN277_0204150</name>
</gene>
<dbReference type="Proteomes" id="UP000053171">
    <property type="component" value="Unassembled WGS sequence"/>
</dbReference>
<dbReference type="Pfam" id="PF02687">
    <property type="entry name" value="FtsX"/>
    <property type="match status" value="2"/>
</dbReference>
<evidence type="ECO:0000313" key="10">
    <source>
        <dbReference type="Proteomes" id="UP000053171"/>
    </source>
</evidence>
<dbReference type="PANTHER" id="PTHR30572">
    <property type="entry name" value="MEMBRANE COMPONENT OF TRANSPORTER-RELATED"/>
    <property type="match status" value="1"/>
</dbReference>
<feature type="transmembrane region" description="Helical" evidence="7">
    <location>
        <begin position="442"/>
        <end position="462"/>
    </location>
</feature>